<dbReference type="GO" id="GO:0003730">
    <property type="term" value="F:mRNA 3'-UTR binding"/>
    <property type="evidence" value="ECO:0007669"/>
    <property type="project" value="TreeGrafter"/>
</dbReference>
<dbReference type="InterPro" id="IPR002059">
    <property type="entry name" value="CSP_DNA-bd"/>
</dbReference>
<dbReference type="AlphaFoldDB" id="A0A7V9A605"/>
<dbReference type="GO" id="GO:0043488">
    <property type="term" value="P:regulation of mRNA stability"/>
    <property type="evidence" value="ECO:0007669"/>
    <property type="project" value="TreeGrafter"/>
</dbReference>
<accession>A0A7V9A605</accession>
<gene>
    <name evidence="5" type="ORF">HOV93_06000</name>
</gene>
<dbReference type="InterPro" id="IPR010718">
    <property type="entry name" value="DUF1294"/>
</dbReference>
<keyword evidence="3" id="KW-0812">Transmembrane</keyword>
<feature type="transmembrane region" description="Helical" evidence="3">
    <location>
        <begin position="173"/>
        <end position="193"/>
    </location>
</feature>
<reference evidence="5 6" key="1">
    <citation type="submission" date="2020-05" db="EMBL/GenBank/DDBJ databases">
        <title>Bremerella alba sp. nov., a novel planctomycete isolated from the surface of the macroalga Fucus spiralis.</title>
        <authorList>
            <person name="Godinho O."/>
            <person name="Botelho R."/>
            <person name="Albuquerque L."/>
            <person name="Wiegand S."/>
            <person name="Da Costa M.S."/>
            <person name="Lobo-Da-Cunha A."/>
            <person name="Jogler C."/>
            <person name="Lage O.M."/>
        </authorList>
    </citation>
    <scope>NUCLEOTIDE SEQUENCE [LARGE SCALE GENOMIC DNA]</scope>
    <source>
        <strain evidence="5 6">FF15</strain>
    </source>
</reference>
<feature type="transmembrane region" description="Helical" evidence="3">
    <location>
        <begin position="85"/>
        <end position="103"/>
    </location>
</feature>
<name>A0A7V9A605_9BACT</name>
<evidence type="ECO:0000259" key="4">
    <source>
        <dbReference type="PROSITE" id="PS51857"/>
    </source>
</evidence>
<dbReference type="PRINTS" id="PR00050">
    <property type="entry name" value="COLDSHOCK"/>
</dbReference>
<evidence type="ECO:0000256" key="1">
    <source>
        <dbReference type="ARBA" id="ARBA00022553"/>
    </source>
</evidence>
<dbReference type="Pfam" id="PF00313">
    <property type="entry name" value="CSD"/>
    <property type="match status" value="1"/>
</dbReference>
<evidence type="ECO:0000256" key="3">
    <source>
        <dbReference type="SAM" id="Phobius"/>
    </source>
</evidence>
<dbReference type="PROSITE" id="PS51857">
    <property type="entry name" value="CSD_2"/>
    <property type="match status" value="1"/>
</dbReference>
<feature type="compositionally biased region" description="Basic and acidic residues" evidence="2">
    <location>
        <begin position="61"/>
        <end position="73"/>
    </location>
</feature>
<keyword evidence="1" id="KW-0597">Phosphoprotein</keyword>
<dbReference type="PANTHER" id="PTHR12962">
    <property type="entry name" value="CALCIUM-REGULATED HEAT STABLE PROTEIN CRHSP-24-RELATED"/>
    <property type="match status" value="1"/>
</dbReference>
<dbReference type="SUPFAM" id="SSF50249">
    <property type="entry name" value="Nucleic acid-binding proteins"/>
    <property type="match status" value="1"/>
</dbReference>
<feature type="transmembrane region" description="Helical" evidence="3">
    <location>
        <begin position="109"/>
        <end position="128"/>
    </location>
</feature>
<dbReference type="InterPro" id="IPR011129">
    <property type="entry name" value="CSD"/>
</dbReference>
<keyword evidence="3" id="KW-1133">Transmembrane helix</keyword>
<sequence>MRTQGKITRWDDERGFGFISCNGDEGSVFVHITSFSGTSRRPADGDVVYFEIGKGKNGKSQAERVRFTDEPKPPKRSTGRLQNRLRPVNFAWLFVCFLIASAYFNRIPWLVVGAYGVMSVATFFVYAWDKGSAQLGKWRTAESTLHWLALVGGWPGGLAAQRLLRHKSSKQQFLSVFWIMVTINVVATGYLVWMGKASFLYQMTH</sequence>
<proteinExistence type="predicted"/>
<dbReference type="EMBL" id="JABRWO010000001">
    <property type="protein sequence ID" value="MBA2113451.1"/>
    <property type="molecule type" value="Genomic_DNA"/>
</dbReference>
<dbReference type="Pfam" id="PF06961">
    <property type="entry name" value="DUF1294"/>
    <property type="match status" value="1"/>
</dbReference>
<feature type="domain" description="CSD" evidence="4">
    <location>
        <begin position="2"/>
        <end position="67"/>
    </location>
</feature>
<keyword evidence="6" id="KW-1185">Reference proteome</keyword>
<dbReference type="Proteomes" id="UP000551616">
    <property type="component" value="Unassembled WGS sequence"/>
</dbReference>
<evidence type="ECO:0000313" key="5">
    <source>
        <dbReference type="EMBL" id="MBA2113451.1"/>
    </source>
</evidence>
<protein>
    <recommendedName>
        <fullName evidence="4">CSD domain-containing protein</fullName>
    </recommendedName>
</protein>
<organism evidence="5 6">
    <name type="scientific">Bremerella alba</name>
    <dbReference type="NCBI Taxonomy" id="980252"/>
    <lineage>
        <taxon>Bacteria</taxon>
        <taxon>Pseudomonadati</taxon>
        <taxon>Planctomycetota</taxon>
        <taxon>Planctomycetia</taxon>
        <taxon>Pirellulales</taxon>
        <taxon>Pirellulaceae</taxon>
        <taxon>Bremerella</taxon>
    </lineage>
</organism>
<evidence type="ECO:0000313" key="6">
    <source>
        <dbReference type="Proteomes" id="UP000551616"/>
    </source>
</evidence>
<dbReference type="GO" id="GO:0005829">
    <property type="term" value="C:cytosol"/>
    <property type="evidence" value="ECO:0007669"/>
    <property type="project" value="UniProtKB-ARBA"/>
</dbReference>
<dbReference type="Gene3D" id="2.40.50.140">
    <property type="entry name" value="Nucleic acid-binding proteins"/>
    <property type="match status" value="1"/>
</dbReference>
<evidence type="ECO:0000256" key="2">
    <source>
        <dbReference type="SAM" id="MobiDB-lite"/>
    </source>
</evidence>
<dbReference type="PANTHER" id="PTHR12962:SF1">
    <property type="entry name" value="COLD SHOCK DOMAIN-CONTAINING PROTEIN CG9705"/>
    <property type="match status" value="1"/>
</dbReference>
<comment type="caution">
    <text evidence="5">The sequence shown here is derived from an EMBL/GenBank/DDBJ whole genome shotgun (WGS) entry which is preliminary data.</text>
</comment>
<dbReference type="SMART" id="SM00357">
    <property type="entry name" value="CSP"/>
    <property type="match status" value="1"/>
</dbReference>
<keyword evidence="3" id="KW-0472">Membrane</keyword>
<dbReference type="InterPro" id="IPR012340">
    <property type="entry name" value="NA-bd_OB-fold"/>
</dbReference>
<dbReference type="InterPro" id="IPR052069">
    <property type="entry name" value="Ca-reg_mRNA-binding_domain"/>
</dbReference>
<dbReference type="CDD" id="cd04458">
    <property type="entry name" value="CSP_CDS"/>
    <property type="match status" value="1"/>
</dbReference>
<feature type="region of interest" description="Disordered" evidence="2">
    <location>
        <begin position="61"/>
        <end position="80"/>
    </location>
</feature>